<dbReference type="Gene3D" id="3.90.1150.10">
    <property type="entry name" value="Aspartate Aminotransferase, domain 1"/>
    <property type="match status" value="1"/>
</dbReference>
<dbReference type="Proteomes" id="UP000216446">
    <property type="component" value="Unassembled WGS sequence"/>
</dbReference>
<dbReference type="OrthoDB" id="634606at2"/>
<dbReference type="PIRSF" id="PIRSF001434">
    <property type="entry name" value="CGS"/>
    <property type="match status" value="1"/>
</dbReference>
<dbReference type="GO" id="GO:0003961">
    <property type="term" value="F:O-acetylhomoserine aminocarboxypropyltransferase activity"/>
    <property type="evidence" value="ECO:0007669"/>
    <property type="project" value="TreeGrafter"/>
</dbReference>
<dbReference type="EMBL" id="MQWB01000001">
    <property type="protein sequence ID" value="OZC03328.1"/>
    <property type="molecule type" value="Genomic_DNA"/>
</dbReference>
<accession>A0A259U0F9</accession>
<proteinExistence type="inferred from homology"/>
<sequence>MSTPLHFDTLQLHAGQVPDPTTNSRAVPIYQTSSYVFDDAGHAARLFGLEEFGNIYTRLQNPTTDVFEKRIAALEGGAAALAVASGQAAHLVTFATLAQSGDNIVASSKLYGGTTNLLNVALRRLGIEARFVPDETPEAYETLADSRTRAFFTETLGNPDLGVPDFEPLAEAAHRVGVPLVVDSTFGQGGWVVRPIEHGADIVTHSATKWIGGHGTSLGGVIVDAGRFDWRNGRFPLFTEPSDGYHGLVFTDVFNPESDLGNLAFIIRARVEALRDFGPALSPFNAFQLLQGVETLSLRAERHAQNANALAAWLASHGAVKQVRHPSLESHPSHARARRYFREGAFGSVLSFELHGGVESGRAFIEGVRLASHLANVGDAKTLVIHPASTTHQQLSDAEQLASGVTPGLVRVSVGTEHLGDIVADFEQALQSTLVAA</sequence>
<dbReference type="InterPro" id="IPR015422">
    <property type="entry name" value="PyrdxlP-dep_Trfase_small"/>
</dbReference>
<comment type="cofactor">
    <cofactor evidence="1 6">
        <name>pyridoxal 5'-phosphate</name>
        <dbReference type="ChEBI" id="CHEBI:597326"/>
    </cofactor>
</comment>
<comment type="similarity">
    <text evidence="2 6">Belongs to the trans-sulfuration enzymes family.</text>
</comment>
<dbReference type="GO" id="GO:0030170">
    <property type="term" value="F:pyridoxal phosphate binding"/>
    <property type="evidence" value="ECO:0007669"/>
    <property type="project" value="InterPro"/>
</dbReference>
<reference evidence="7 8" key="1">
    <citation type="submission" date="2016-11" db="EMBL/GenBank/DDBJ databases">
        <title>Study of marine rhodopsin-containing bacteria.</title>
        <authorList>
            <person name="Yoshizawa S."/>
            <person name="Kumagai Y."/>
            <person name="Kogure K."/>
        </authorList>
    </citation>
    <scope>NUCLEOTIDE SEQUENCE [LARGE SCALE GENOMIC DNA]</scope>
    <source>
        <strain evidence="7 8">SG-29</strain>
    </source>
</reference>
<organism evidence="7 8">
    <name type="scientific">Rubricoccus marinus</name>
    <dbReference type="NCBI Taxonomy" id="716817"/>
    <lineage>
        <taxon>Bacteria</taxon>
        <taxon>Pseudomonadati</taxon>
        <taxon>Rhodothermota</taxon>
        <taxon>Rhodothermia</taxon>
        <taxon>Rhodothermales</taxon>
        <taxon>Rubricoccaceae</taxon>
        <taxon>Rubricoccus</taxon>
    </lineage>
</organism>
<dbReference type="GO" id="GO:0071269">
    <property type="term" value="P:L-homocysteine biosynthetic process"/>
    <property type="evidence" value="ECO:0007669"/>
    <property type="project" value="TreeGrafter"/>
</dbReference>
<dbReference type="PANTHER" id="PTHR43797:SF2">
    <property type="entry name" value="HOMOCYSTEINE_CYSTEINE SYNTHASE"/>
    <property type="match status" value="1"/>
</dbReference>
<dbReference type="AlphaFoldDB" id="A0A259U0F9"/>
<keyword evidence="3 7" id="KW-0808">Transferase</keyword>
<dbReference type="SUPFAM" id="SSF53383">
    <property type="entry name" value="PLP-dependent transferases"/>
    <property type="match status" value="1"/>
</dbReference>
<name>A0A259U0F9_9BACT</name>
<dbReference type="InterPro" id="IPR054542">
    <property type="entry name" value="Cys_met_metab_PP"/>
</dbReference>
<dbReference type="GO" id="GO:0006535">
    <property type="term" value="P:cysteine biosynthetic process from serine"/>
    <property type="evidence" value="ECO:0007669"/>
    <property type="project" value="TreeGrafter"/>
</dbReference>
<evidence type="ECO:0000313" key="7">
    <source>
        <dbReference type="EMBL" id="OZC03328.1"/>
    </source>
</evidence>
<keyword evidence="8" id="KW-1185">Reference proteome</keyword>
<dbReference type="RefSeq" id="WP_094548564.1">
    <property type="nucleotide sequence ID" value="NZ_MQWB01000001.1"/>
</dbReference>
<dbReference type="GO" id="GO:0019346">
    <property type="term" value="P:transsulfuration"/>
    <property type="evidence" value="ECO:0007669"/>
    <property type="project" value="InterPro"/>
</dbReference>
<comment type="caution">
    <text evidence="7">The sequence shown here is derived from an EMBL/GenBank/DDBJ whole genome shotgun (WGS) entry which is preliminary data.</text>
</comment>
<dbReference type="InterPro" id="IPR000277">
    <property type="entry name" value="Cys/Met-Metab_PyrdxlP-dep_enz"/>
</dbReference>
<evidence type="ECO:0000256" key="5">
    <source>
        <dbReference type="PIRSR" id="PIRSR001434-2"/>
    </source>
</evidence>
<dbReference type="InterPro" id="IPR015421">
    <property type="entry name" value="PyrdxlP-dep_Trfase_major"/>
</dbReference>
<dbReference type="InParanoid" id="A0A259U0F9"/>
<gene>
    <name evidence="7" type="ORF">BSZ36_10255</name>
</gene>
<dbReference type="GO" id="GO:0005737">
    <property type="term" value="C:cytoplasm"/>
    <property type="evidence" value="ECO:0007669"/>
    <property type="project" value="TreeGrafter"/>
</dbReference>
<dbReference type="CDD" id="cd00614">
    <property type="entry name" value="CGS_like"/>
    <property type="match status" value="1"/>
</dbReference>
<evidence type="ECO:0000256" key="3">
    <source>
        <dbReference type="ARBA" id="ARBA00022679"/>
    </source>
</evidence>
<protein>
    <submittedName>
        <fullName evidence="7">O-acetylhomoserine aminocarboxypropyltransferase</fullName>
    </submittedName>
</protein>
<dbReference type="Pfam" id="PF01053">
    <property type="entry name" value="Cys_Met_Meta_PP"/>
    <property type="match status" value="1"/>
</dbReference>
<dbReference type="NCBIfam" id="TIGR01326">
    <property type="entry name" value="OAH_OAS_sulfhy"/>
    <property type="match status" value="1"/>
</dbReference>
<evidence type="ECO:0000313" key="8">
    <source>
        <dbReference type="Proteomes" id="UP000216446"/>
    </source>
</evidence>
<dbReference type="Gene3D" id="3.40.640.10">
    <property type="entry name" value="Type I PLP-dependent aspartate aminotransferase-like (Major domain)"/>
    <property type="match status" value="1"/>
</dbReference>
<dbReference type="GO" id="GO:0004124">
    <property type="term" value="F:cysteine synthase activity"/>
    <property type="evidence" value="ECO:0007669"/>
    <property type="project" value="TreeGrafter"/>
</dbReference>
<keyword evidence="4 5" id="KW-0663">Pyridoxal phosphate</keyword>
<dbReference type="PROSITE" id="PS00868">
    <property type="entry name" value="CYS_MET_METAB_PP"/>
    <property type="match status" value="1"/>
</dbReference>
<evidence type="ECO:0000256" key="6">
    <source>
        <dbReference type="RuleBase" id="RU362118"/>
    </source>
</evidence>
<dbReference type="PANTHER" id="PTHR43797">
    <property type="entry name" value="HOMOCYSTEINE/CYSTEINE SYNTHASE"/>
    <property type="match status" value="1"/>
</dbReference>
<dbReference type="FunFam" id="3.40.640.10:FF:000035">
    <property type="entry name" value="O-succinylhomoserine sulfhydrylase"/>
    <property type="match status" value="1"/>
</dbReference>
<evidence type="ECO:0000256" key="4">
    <source>
        <dbReference type="ARBA" id="ARBA00022898"/>
    </source>
</evidence>
<evidence type="ECO:0000256" key="1">
    <source>
        <dbReference type="ARBA" id="ARBA00001933"/>
    </source>
</evidence>
<feature type="modified residue" description="N6-(pyridoxal phosphate)lysine" evidence="5">
    <location>
        <position position="209"/>
    </location>
</feature>
<evidence type="ECO:0000256" key="2">
    <source>
        <dbReference type="ARBA" id="ARBA00009077"/>
    </source>
</evidence>
<dbReference type="InterPro" id="IPR006235">
    <property type="entry name" value="OAc-hSer/O-AcSer_sulfhydrylase"/>
</dbReference>
<dbReference type="InterPro" id="IPR015424">
    <property type="entry name" value="PyrdxlP-dep_Trfase"/>
</dbReference>